<reference evidence="2" key="1">
    <citation type="submission" date="2020-11" db="EMBL/GenBank/DDBJ databases">
        <authorList>
            <person name="Tran Van P."/>
        </authorList>
    </citation>
    <scope>NUCLEOTIDE SEQUENCE</scope>
</reference>
<evidence type="ECO:0000256" key="1">
    <source>
        <dbReference type="SAM" id="MobiDB-lite"/>
    </source>
</evidence>
<dbReference type="AlphaFoldDB" id="A0A7R9J5W1"/>
<name>A0A7R9J5W1_TIMCA</name>
<feature type="compositionally biased region" description="Basic residues" evidence="1">
    <location>
        <begin position="323"/>
        <end position="340"/>
    </location>
</feature>
<dbReference type="EMBL" id="OE181323">
    <property type="protein sequence ID" value="CAD7572969.1"/>
    <property type="molecule type" value="Genomic_DNA"/>
</dbReference>
<feature type="compositionally biased region" description="Basic and acidic residues" evidence="1">
    <location>
        <begin position="275"/>
        <end position="292"/>
    </location>
</feature>
<feature type="region of interest" description="Disordered" evidence="1">
    <location>
        <begin position="1"/>
        <end position="79"/>
    </location>
</feature>
<accession>A0A7R9J5W1</accession>
<feature type="compositionally biased region" description="Basic residues" evidence="1">
    <location>
        <begin position="68"/>
        <end position="77"/>
    </location>
</feature>
<gene>
    <name evidence="2" type="ORF">TCMB3V08_LOCUS5613</name>
</gene>
<proteinExistence type="predicted"/>
<feature type="compositionally biased region" description="Low complexity" evidence="1">
    <location>
        <begin position="29"/>
        <end position="55"/>
    </location>
</feature>
<feature type="region of interest" description="Disordered" evidence="1">
    <location>
        <begin position="259"/>
        <end position="381"/>
    </location>
</feature>
<organism evidence="2">
    <name type="scientific">Timema californicum</name>
    <name type="common">California timema</name>
    <name type="synonym">Walking stick</name>
    <dbReference type="NCBI Taxonomy" id="61474"/>
    <lineage>
        <taxon>Eukaryota</taxon>
        <taxon>Metazoa</taxon>
        <taxon>Ecdysozoa</taxon>
        <taxon>Arthropoda</taxon>
        <taxon>Hexapoda</taxon>
        <taxon>Insecta</taxon>
        <taxon>Pterygota</taxon>
        <taxon>Neoptera</taxon>
        <taxon>Polyneoptera</taxon>
        <taxon>Phasmatodea</taxon>
        <taxon>Timematodea</taxon>
        <taxon>Timematoidea</taxon>
        <taxon>Timematidae</taxon>
        <taxon>Timema</taxon>
    </lineage>
</organism>
<protein>
    <submittedName>
        <fullName evidence="2">(California timema) hypothetical protein</fullName>
    </submittedName>
</protein>
<feature type="compositionally biased region" description="Polar residues" evidence="1">
    <location>
        <begin position="9"/>
        <end position="19"/>
    </location>
</feature>
<evidence type="ECO:0000313" key="2">
    <source>
        <dbReference type="EMBL" id="CAD7572969.1"/>
    </source>
</evidence>
<sequence length="520" mass="59320">MGGVDRQDQVQSQPSQRTSRPVVGRRSPRILSLSASSRSLSSCSDESCSVCSPKGKAPKKPPSPVARPRYRTPRSRRWSSGYGQEKCWRECLRPCPMGEKGASHSCLKTGETVSTKRFNRKKELVKNGNENMICGAAQAVERVVGVVCASAKKRRKSQTVRHNKVYRELEDTALLAKLAVGNMMAIEANCWNQPLLKDPDLPEHSGWGWTKDTTGWQLLRATFAEASDSCHELIQCDCKKASTGHCIVLMFWGLSRSFSVPRNHPTNRSPPSPRPEPRRPRERSSPPRDPRRPPTSPPPAARTKSKSKRKEGREKIKVEGSTVKKRKSRSKSGRRKRRRPIPVPDGSEARRRSSPPVSGTEDSDTSSQTSGGGAPRLTLSERFGKMAQWSVDRRDFDSVTNMRITKETDSSDFKVVIEGDRYRSLSPMPVSDRRVGMGYYPETLHTGAPVGLEAWDDVRVRYKYYKDRGYLRDLSLDDYMKWEEWWYKYQDWLETERYYEHWAALRAEQQARGGRRRMRR</sequence>